<dbReference type="InterPro" id="IPR002585">
    <property type="entry name" value="Cyt-d_ubiquinol_oxidase_su_1"/>
</dbReference>
<dbReference type="GO" id="GO:0005886">
    <property type="term" value="C:plasma membrane"/>
    <property type="evidence" value="ECO:0007669"/>
    <property type="project" value="UniProtKB-SubCell"/>
</dbReference>
<dbReference type="Proteomes" id="UP000184226">
    <property type="component" value="Unassembled WGS sequence"/>
</dbReference>
<dbReference type="GO" id="GO:0019646">
    <property type="term" value="P:aerobic electron transport chain"/>
    <property type="evidence" value="ECO:0007669"/>
    <property type="project" value="InterPro"/>
</dbReference>
<evidence type="ECO:0000256" key="8">
    <source>
        <dbReference type="ARBA" id="ARBA00022982"/>
    </source>
</evidence>
<dbReference type="PANTHER" id="PTHR30365">
    <property type="entry name" value="CYTOCHROME D UBIQUINOL OXIDASE"/>
    <property type="match status" value="1"/>
</dbReference>
<comment type="subcellular location">
    <subcellularLocation>
        <location evidence="12">Cell inner membrane</location>
    </subcellularLocation>
    <subcellularLocation>
        <location evidence="1">Cell membrane</location>
        <topology evidence="1">Multi-pass membrane protein</topology>
    </subcellularLocation>
</comment>
<keyword evidence="9 12" id="KW-1133">Transmembrane helix</keyword>
<keyword evidence="6 12" id="KW-0812">Transmembrane</keyword>
<feature type="transmembrane region" description="Helical" evidence="12">
    <location>
        <begin position="12"/>
        <end position="35"/>
    </location>
</feature>
<evidence type="ECO:0000256" key="5">
    <source>
        <dbReference type="ARBA" id="ARBA00022617"/>
    </source>
</evidence>
<dbReference type="PANTHER" id="PTHR30365:SF14">
    <property type="entry name" value="CYTOCHROME BD MENAQUINOL OXIDASE SUBUNIT I-RELATED"/>
    <property type="match status" value="1"/>
</dbReference>
<dbReference type="STRING" id="658167.SAMN04488135_10675"/>
<feature type="transmembrane region" description="Helical" evidence="12">
    <location>
        <begin position="129"/>
        <end position="152"/>
    </location>
</feature>
<dbReference type="OrthoDB" id="8675262at2"/>
<dbReference type="Pfam" id="PF01654">
    <property type="entry name" value="Cyt_bd_oxida_I"/>
    <property type="match status" value="1"/>
</dbReference>
<dbReference type="GO" id="GO:0016682">
    <property type="term" value="F:oxidoreductase activity, acting on diphenols and related substances as donors, oxygen as acceptor"/>
    <property type="evidence" value="ECO:0007669"/>
    <property type="project" value="TreeGrafter"/>
</dbReference>
<dbReference type="GO" id="GO:0070069">
    <property type="term" value="C:cytochrome complex"/>
    <property type="evidence" value="ECO:0007669"/>
    <property type="project" value="UniProtKB-UniRule"/>
</dbReference>
<evidence type="ECO:0000256" key="7">
    <source>
        <dbReference type="ARBA" id="ARBA00022723"/>
    </source>
</evidence>
<dbReference type="GO" id="GO:0020037">
    <property type="term" value="F:heme binding"/>
    <property type="evidence" value="ECO:0007669"/>
    <property type="project" value="TreeGrafter"/>
</dbReference>
<dbReference type="PIRSF" id="PIRSF006446">
    <property type="entry name" value="Cyt_quinol_oxidase_1"/>
    <property type="match status" value="1"/>
</dbReference>
<evidence type="ECO:0000256" key="12">
    <source>
        <dbReference type="PIRNR" id="PIRNR006446"/>
    </source>
</evidence>
<dbReference type="GO" id="GO:0009055">
    <property type="term" value="F:electron transfer activity"/>
    <property type="evidence" value="ECO:0007669"/>
    <property type="project" value="UniProtKB-UniRule"/>
</dbReference>
<protein>
    <submittedName>
        <fullName evidence="13">Cytochrome d ubiquinol oxidase subunit I</fullName>
    </submittedName>
</protein>
<feature type="transmembrane region" description="Helical" evidence="12">
    <location>
        <begin position="360"/>
        <end position="381"/>
    </location>
</feature>
<evidence type="ECO:0000256" key="6">
    <source>
        <dbReference type="ARBA" id="ARBA00022692"/>
    </source>
</evidence>
<keyword evidence="11 12" id="KW-0472">Membrane</keyword>
<dbReference type="GO" id="GO:0046872">
    <property type="term" value="F:metal ion binding"/>
    <property type="evidence" value="ECO:0007669"/>
    <property type="project" value="UniProtKB-UniRule"/>
</dbReference>
<keyword evidence="10 12" id="KW-0408">Iron</keyword>
<feature type="transmembrane region" description="Helical" evidence="12">
    <location>
        <begin position="217"/>
        <end position="238"/>
    </location>
</feature>
<proteinExistence type="inferred from homology"/>
<evidence type="ECO:0000256" key="3">
    <source>
        <dbReference type="ARBA" id="ARBA00022448"/>
    </source>
</evidence>
<keyword evidence="4 12" id="KW-1003">Cell membrane</keyword>
<evidence type="ECO:0000256" key="2">
    <source>
        <dbReference type="ARBA" id="ARBA00009819"/>
    </source>
</evidence>
<evidence type="ECO:0000256" key="11">
    <source>
        <dbReference type="ARBA" id="ARBA00023136"/>
    </source>
</evidence>
<gene>
    <name evidence="13" type="ORF">SAMN04488135_10675</name>
</gene>
<accession>A0A1M5X0E4</accession>
<sequence>MTYSTLWLSQIQFFSSLGFMLLFLVIELGLAWVLLYFKLRSLGADHAPWTEAYRFWVRVFALAFILSFASGMPVLIQFGSLWPALMDKIGDVAGPLLAAAILSAFIFKSCFLGAMLFGQRYVSDRVHAVLVFMVAVGVLVSSFWLLVLLSWMHTPAGVTWAEGQYHVLDWWGVLFNPALPWYAGLFILASALAVAFLMLGVIAGQALRRPVDESGRLVFKTALYLASAAVLLQALAAAGTGQMTARHQPAKAAAAAAYWHSGTQPDLVLSAWPDAQAGANRAAWVWRHAGGKWLGRDDSGNLRGLDRFLGMTPPVAVTFWSFRLAVLAGLLMALAALFTLWRARRVHYDPGALSRGWRRVLAGMTFSGWVLLLAGLAYLMFGSYPYAVTGTITVSEIAGDTHFDVLLGGYIAYLLFYGVFLAGFFQLLRHIARYGVVPIARRRGRA</sequence>
<reference evidence="13 14" key="1">
    <citation type="submission" date="2016-11" db="EMBL/GenBank/DDBJ databases">
        <authorList>
            <person name="Jaros S."/>
            <person name="Januszkiewicz K."/>
            <person name="Wedrychowicz H."/>
        </authorList>
    </citation>
    <scope>NUCLEOTIDE SEQUENCE [LARGE SCALE GENOMIC DNA]</scope>
    <source>
        <strain evidence="13 14">CGMCC 1.10190</strain>
    </source>
</reference>
<feature type="transmembrane region" description="Helical" evidence="12">
    <location>
        <begin position="181"/>
        <end position="205"/>
    </location>
</feature>
<evidence type="ECO:0000256" key="4">
    <source>
        <dbReference type="ARBA" id="ARBA00022475"/>
    </source>
</evidence>
<dbReference type="EMBL" id="FQXE01000006">
    <property type="protein sequence ID" value="SHH93317.1"/>
    <property type="molecule type" value="Genomic_DNA"/>
</dbReference>
<organism evidence="13 14">
    <name type="scientific">Pollutimonas bauzanensis</name>
    <dbReference type="NCBI Taxonomy" id="658167"/>
    <lineage>
        <taxon>Bacteria</taxon>
        <taxon>Pseudomonadati</taxon>
        <taxon>Pseudomonadota</taxon>
        <taxon>Betaproteobacteria</taxon>
        <taxon>Burkholderiales</taxon>
        <taxon>Alcaligenaceae</taxon>
        <taxon>Pollutimonas</taxon>
    </lineage>
</organism>
<keyword evidence="8 12" id="KW-0249">Electron transport</keyword>
<evidence type="ECO:0000313" key="13">
    <source>
        <dbReference type="EMBL" id="SHH93317.1"/>
    </source>
</evidence>
<keyword evidence="5 12" id="KW-0349">Heme</keyword>
<keyword evidence="3 12" id="KW-0813">Transport</keyword>
<evidence type="ECO:0000256" key="10">
    <source>
        <dbReference type="ARBA" id="ARBA00023004"/>
    </source>
</evidence>
<evidence type="ECO:0000313" key="14">
    <source>
        <dbReference type="Proteomes" id="UP000184226"/>
    </source>
</evidence>
<evidence type="ECO:0000256" key="9">
    <source>
        <dbReference type="ARBA" id="ARBA00022989"/>
    </source>
</evidence>
<feature type="transmembrane region" description="Helical" evidence="12">
    <location>
        <begin position="410"/>
        <end position="428"/>
    </location>
</feature>
<dbReference type="AlphaFoldDB" id="A0A1M5X0E4"/>
<name>A0A1M5X0E4_9BURK</name>
<evidence type="ECO:0000256" key="1">
    <source>
        <dbReference type="ARBA" id="ARBA00004651"/>
    </source>
</evidence>
<comment type="similarity">
    <text evidence="2 12">Belongs to the cytochrome ubiquinol oxidase subunit 1 family.</text>
</comment>
<feature type="transmembrane region" description="Helical" evidence="12">
    <location>
        <begin position="320"/>
        <end position="340"/>
    </location>
</feature>
<feature type="transmembrane region" description="Helical" evidence="12">
    <location>
        <begin position="96"/>
        <end position="117"/>
    </location>
</feature>
<keyword evidence="7 12" id="KW-0479">Metal-binding</keyword>
<keyword evidence="14" id="KW-1185">Reference proteome</keyword>
<dbReference type="RefSeq" id="WP_073103526.1">
    <property type="nucleotide sequence ID" value="NZ_FQXE01000006.1"/>
</dbReference>
<feature type="transmembrane region" description="Helical" evidence="12">
    <location>
        <begin position="55"/>
        <end position="76"/>
    </location>
</feature>